<evidence type="ECO:0000313" key="2">
    <source>
        <dbReference type="Proteomes" id="UP001243330"/>
    </source>
</evidence>
<dbReference type="Proteomes" id="UP001243330">
    <property type="component" value="Unassembled WGS sequence"/>
</dbReference>
<sequence>MHPANVFRASARREYDAQAVRSPLIARSTQHTQYAESGRVEDADAESLDRATVLTLMIRVDAGTGLLSVISVQVPENMANLQVL</sequence>
<protein>
    <submittedName>
        <fullName evidence="1">Uncharacterized protein</fullName>
    </submittedName>
</protein>
<gene>
    <name evidence="1" type="ORF">CCHR01_01492</name>
</gene>
<organism evidence="1 2">
    <name type="scientific">Colletotrichum chrysophilum</name>
    <dbReference type="NCBI Taxonomy" id="1836956"/>
    <lineage>
        <taxon>Eukaryota</taxon>
        <taxon>Fungi</taxon>
        <taxon>Dikarya</taxon>
        <taxon>Ascomycota</taxon>
        <taxon>Pezizomycotina</taxon>
        <taxon>Sordariomycetes</taxon>
        <taxon>Hypocreomycetidae</taxon>
        <taxon>Glomerellales</taxon>
        <taxon>Glomerellaceae</taxon>
        <taxon>Colletotrichum</taxon>
        <taxon>Colletotrichum gloeosporioides species complex</taxon>
    </lineage>
</organism>
<name>A0AAD9AY14_9PEZI</name>
<keyword evidence="2" id="KW-1185">Reference proteome</keyword>
<evidence type="ECO:0000313" key="1">
    <source>
        <dbReference type="EMBL" id="KAK1855942.1"/>
    </source>
</evidence>
<comment type="caution">
    <text evidence="1">The sequence shown here is derived from an EMBL/GenBank/DDBJ whole genome shotgun (WGS) entry which is preliminary data.</text>
</comment>
<dbReference type="EMBL" id="JAQOWY010000015">
    <property type="protein sequence ID" value="KAK1855942.1"/>
    <property type="molecule type" value="Genomic_DNA"/>
</dbReference>
<accession>A0AAD9AY14</accession>
<reference evidence="1" key="1">
    <citation type="submission" date="2023-01" db="EMBL/GenBank/DDBJ databases">
        <title>Colletotrichum chrysophilum M932 genome sequence.</title>
        <authorList>
            <person name="Baroncelli R."/>
        </authorList>
    </citation>
    <scope>NUCLEOTIDE SEQUENCE</scope>
    <source>
        <strain evidence="1">M932</strain>
    </source>
</reference>
<dbReference type="AlphaFoldDB" id="A0AAD9AY14"/>
<proteinExistence type="predicted"/>